<evidence type="ECO:0000256" key="3">
    <source>
        <dbReference type="ARBA" id="ARBA00022475"/>
    </source>
</evidence>
<evidence type="ECO:0000256" key="5">
    <source>
        <dbReference type="ARBA" id="ARBA00022741"/>
    </source>
</evidence>
<dbReference type="InterPro" id="IPR003593">
    <property type="entry name" value="AAA+_ATPase"/>
</dbReference>
<dbReference type="InterPro" id="IPR036640">
    <property type="entry name" value="ABC1_TM_sf"/>
</dbReference>
<feature type="domain" description="ABC transmembrane type-1" evidence="11">
    <location>
        <begin position="60"/>
        <end position="338"/>
    </location>
</feature>
<keyword evidence="7 9" id="KW-1133">Transmembrane helix</keyword>
<protein>
    <submittedName>
        <fullName evidence="12">ABC transporter ATP-binding protein</fullName>
    </submittedName>
</protein>
<reference evidence="12" key="1">
    <citation type="submission" date="2023-03" db="EMBL/GenBank/DDBJ databases">
        <title>Lomoglobus Profundus gen. nov., sp. nov., a novel member of the phylum Verrucomicrobia, isolated from deep-marine sediment of South China Sea.</title>
        <authorList>
            <person name="Ahmad T."/>
            <person name="Ishaq S.E."/>
            <person name="Wang F."/>
        </authorList>
    </citation>
    <scope>NUCLEOTIDE SEQUENCE</scope>
    <source>
        <strain evidence="12">LMO-M01</strain>
    </source>
</reference>
<dbReference type="SUPFAM" id="SSF52540">
    <property type="entry name" value="P-loop containing nucleoside triphosphate hydrolases"/>
    <property type="match status" value="1"/>
</dbReference>
<dbReference type="InterPro" id="IPR039421">
    <property type="entry name" value="Type_1_exporter"/>
</dbReference>
<accession>A0AAF0CPL7</accession>
<dbReference type="PROSITE" id="PS50893">
    <property type="entry name" value="ABC_TRANSPORTER_2"/>
    <property type="match status" value="1"/>
</dbReference>
<keyword evidence="13" id="KW-1185">Reference proteome</keyword>
<evidence type="ECO:0000256" key="2">
    <source>
        <dbReference type="ARBA" id="ARBA00022448"/>
    </source>
</evidence>
<dbReference type="Proteomes" id="UP001218638">
    <property type="component" value="Chromosome"/>
</dbReference>
<dbReference type="RefSeq" id="WP_330929352.1">
    <property type="nucleotide sequence ID" value="NZ_CP119075.1"/>
</dbReference>
<dbReference type="InterPro" id="IPR027417">
    <property type="entry name" value="P-loop_NTPase"/>
</dbReference>
<organism evidence="12 13">
    <name type="scientific">Synoicihabitans lomoniglobus</name>
    <dbReference type="NCBI Taxonomy" id="2909285"/>
    <lineage>
        <taxon>Bacteria</taxon>
        <taxon>Pseudomonadati</taxon>
        <taxon>Verrucomicrobiota</taxon>
        <taxon>Opitutia</taxon>
        <taxon>Opitutales</taxon>
        <taxon>Opitutaceae</taxon>
        <taxon>Synoicihabitans</taxon>
    </lineage>
</organism>
<dbReference type="GO" id="GO:0015421">
    <property type="term" value="F:ABC-type oligopeptide transporter activity"/>
    <property type="evidence" value="ECO:0007669"/>
    <property type="project" value="TreeGrafter"/>
</dbReference>
<dbReference type="KEGG" id="slom:PXH66_00890"/>
<dbReference type="SUPFAM" id="SSF90123">
    <property type="entry name" value="ABC transporter transmembrane region"/>
    <property type="match status" value="1"/>
</dbReference>
<feature type="transmembrane region" description="Helical" evidence="9">
    <location>
        <begin position="60"/>
        <end position="83"/>
    </location>
</feature>
<name>A0AAF0CPL7_9BACT</name>
<gene>
    <name evidence="12" type="ORF">PXH66_00890</name>
</gene>
<dbReference type="AlphaFoldDB" id="A0AAF0CPL7"/>
<evidence type="ECO:0000313" key="13">
    <source>
        <dbReference type="Proteomes" id="UP001218638"/>
    </source>
</evidence>
<evidence type="ECO:0000259" key="11">
    <source>
        <dbReference type="PROSITE" id="PS50929"/>
    </source>
</evidence>
<dbReference type="PROSITE" id="PS50929">
    <property type="entry name" value="ABC_TM1F"/>
    <property type="match status" value="1"/>
</dbReference>
<proteinExistence type="predicted"/>
<keyword evidence="4 9" id="KW-0812">Transmembrane</keyword>
<evidence type="ECO:0000256" key="4">
    <source>
        <dbReference type="ARBA" id="ARBA00022692"/>
    </source>
</evidence>
<evidence type="ECO:0000256" key="9">
    <source>
        <dbReference type="SAM" id="Phobius"/>
    </source>
</evidence>
<keyword evidence="5" id="KW-0547">Nucleotide-binding</keyword>
<feature type="transmembrane region" description="Helical" evidence="9">
    <location>
        <begin position="95"/>
        <end position="113"/>
    </location>
</feature>
<evidence type="ECO:0000256" key="7">
    <source>
        <dbReference type="ARBA" id="ARBA00022989"/>
    </source>
</evidence>
<evidence type="ECO:0000256" key="6">
    <source>
        <dbReference type="ARBA" id="ARBA00022840"/>
    </source>
</evidence>
<dbReference type="SMART" id="SM00382">
    <property type="entry name" value="AAA"/>
    <property type="match status" value="1"/>
</dbReference>
<comment type="subcellular location">
    <subcellularLocation>
        <location evidence="1">Cell membrane</location>
        <topology evidence="1">Multi-pass membrane protein</topology>
    </subcellularLocation>
</comment>
<evidence type="ECO:0000313" key="12">
    <source>
        <dbReference type="EMBL" id="WED65404.1"/>
    </source>
</evidence>
<dbReference type="GO" id="GO:0005886">
    <property type="term" value="C:plasma membrane"/>
    <property type="evidence" value="ECO:0007669"/>
    <property type="project" value="UniProtKB-SubCell"/>
</dbReference>
<dbReference type="CDD" id="cd03254">
    <property type="entry name" value="ABCC_Glucan_exporter_like"/>
    <property type="match status" value="1"/>
</dbReference>
<dbReference type="FunFam" id="3.40.50.300:FF:000221">
    <property type="entry name" value="Multidrug ABC transporter ATP-binding protein"/>
    <property type="match status" value="1"/>
</dbReference>
<dbReference type="InterPro" id="IPR017871">
    <property type="entry name" value="ABC_transporter-like_CS"/>
</dbReference>
<dbReference type="Pfam" id="PF00005">
    <property type="entry name" value="ABC_tran"/>
    <property type="match status" value="1"/>
</dbReference>
<dbReference type="Gene3D" id="3.40.50.300">
    <property type="entry name" value="P-loop containing nucleotide triphosphate hydrolases"/>
    <property type="match status" value="1"/>
</dbReference>
<evidence type="ECO:0000256" key="8">
    <source>
        <dbReference type="ARBA" id="ARBA00023136"/>
    </source>
</evidence>
<evidence type="ECO:0000259" key="10">
    <source>
        <dbReference type="PROSITE" id="PS50893"/>
    </source>
</evidence>
<sequence length="622" mass="68486">MSAMDPIRTPSGPPRTPRDLGLVRLRRDEEENEARTRPLDWGILQRLFSYTRPIAAKRNALVALTLVRSGQLPALAWMVGAIISGPISGHDTSTLTWAVLGYLALAISTDFLFHFRQRFAQELGESVVNRLRGEIFAAVQRQPMAFFHRVKTGSIIGRMTSDVQTLRTGIQDVFFVSIVQLGQMTCAALLMAWTDWVMFLIIAGLAPVLWGLNHHFRGKLSRDSRATQESFSRVTASLAESVGGIRVTQGFVRERHNAGLFRELVADHASYNMALARTSAVLQPLLELNSQFFISCLLLLGGWRAFDGAMEVADLIQFFFLANVFFAPIQTLGNQFNQALIAMAGAERVFRLIDRKPEWSDPPDATPLAEPNDAESAGVTVEFDRVHFGYTADKPVLHDITFAATAGQSIALVGHTGSGKSSILNLVTKFYPPTSGTIRLDGRDLSGIDSDSLHRRMGMVTQHNFLFSGTIRDNIRRGRPDADDAAVRATIDQLGCADLFDALPRGLDTDVGERGSGLSLGQRQLVCIARAMIANPRLIVLDEATSSIDAVTESRLQHALRVLLAGRTSFIVAHRLSTIREADLVLVLDQGRIIERGTHHELVQQAGTYAELYRQFSSPDAT</sequence>
<keyword evidence="6 12" id="KW-0067">ATP-binding</keyword>
<dbReference type="InterPro" id="IPR011527">
    <property type="entry name" value="ABC1_TM_dom"/>
</dbReference>
<keyword evidence="8 9" id="KW-0472">Membrane</keyword>
<evidence type="ECO:0000256" key="1">
    <source>
        <dbReference type="ARBA" id="ARBA00004651"/>
    </source>
</evidence>
<keyword evidence="3" id="KW-1003">Cell membrane</keyword>
<feature type="domain" description="ABC transporter" evidence="10">
    <location>
        <begin position="381"/>
        <end position="615"/>
    </location>
</feature>
<feature type="transmembrane region" description="Helical" evidence="9">
    <location>
        <begin position="196"/>
        <end position="212"/>
    </location>
</feature>
<keyword evidence="2" id="KW-0813">Transport</keyword>
<dbReference type="InterPro" id="IPR003439">
    <property type="entry name" value="ABC_transporter-like_ATP-bd"/>
</dbReference>
<dbReference type="GO" id="GO:0016887">
    <property type="term" value="F:ATP hydrolysis activity"/>
    <property type="evidence" value="ECO:0007669"/>
    <property type="project" value="InterPro"/>
</dbReference>
<dbReference type="PANTHER" id="PTHR43394">
    <property type="entry name" value="ATP-DEPENDENT PERMEASE MDL1, MITOCHONDRIAL"/>
    <property type="match status" value="1"/>
</dbReference>
<dbReference type="EMBL" id="CP119075">
    <property type="protein sequence ID" value="WED65404.1"/>
    <property type="molecule type" value="Genomic_DNA"/>
</dbReference>
<dbReference type="Gene3D" id="1.20.1560.10">
    <property type="entry name" value="ABC transporter type 1, transmembrane domain"/>
    <property type="match status" value="1"/>
</dbReference>
<dbReference type="GO" id="GO:0005524">
    <property type="term" value="F:ATP binding"/>
    <property type="evidence" value="ECO:0007669"/>
    <property type="project" value="UniProtKB-KW"/>
</dbReference>
<dbReference type="PROSITE" id="PS00211">
    <property type="entry name" value="ABC_TRANSPORTER_1"/>
    <property type="match status" value="1"/>
</dbReference>
<dbReference type="CDD" id="cd07346">
    <property type="entry name" value="ABC_6TM_exporters"/>
    <property type="match status" value="1"/>
</dbReference>
<dbReference type="PANTHER" id="PTHR43394:SF1">
    <property type="entry name" value="ATP-BINDING CASSETTE SUB-FAMILY B MEMBER 10, MITOCHONDRIAL"/>
    <property type="match status" value="1"/>
</dbReference>
<dbReference type="Pfam" id="PF00664">
    <property type="entry name" value="ABC_membrane"/>
    <property type="match status" value="1"/>
</dbReference>